<gene>
    <name evidence="2" type="ORF">BBCT_1500</name>
</gene>
<evidence type="ECO:0000313" key="2">
    <source>
        <dbReference type="EMBL" id="BAR02468.1"/>
    </source>
</evidence>
<protein>
    <submittedName>
        <fullName evidence="2">Uncharacterized protein</fullName>
    </submittedName>
</protein>
<reference evidence="2 3" key="1">
    <citation type="submission" date="2012-02" db="EMBL/GenBank/DDBJ databases">
        <title>Complete genome sequence of Bifidobacterium catenulatum JCM 1194.</title>
        <authorList>
            <person name="Toh H."/>
            <person name="Oshima K."/>
            <person name="Morita H."/>
            <person name="Hattori M."/>
        </authorList>
    </citation>
    <scope>NUCLEOTIDE SEQUENCE [LARGE SCALE GENOMIC DNA]</scope>
    <source>
        <strain evidence="2 3">JCM 1194</strain>
    </source>
</reference>
<feature type="region of interest" description="Disordered" evidence="1">
    <location>
        <begin position="54"/>
        <end position="76"/>
    </location>
</feature>
<accession>A0ABM7EWZ0</accession>
<evidence type="ECO:0000256" key="1">
    <source>
        <dbReference type="SAM" id="MobiDB-lite"/>
    </source>
</evidence>
<keyword evidence="3" id="KW-1185">Reference proteome</keyword>
<dbReference type="RefSeq" id="WP_003834030.1">
    <property type="nucleotide sequence ID" value="NZ_ABXY01000006.1"/>
</dbReference>
<dbReference type="Proteomes" id="UP000035061">
    <property type="component" value="Chromosome"/>
</dbReference>
<evidence type="ECO:0000313" key="3">
    <source>
        <dbReference type="Proteomes" id="UP000035061"/>
    </source>
</evidence>
<dbReference type="EMBL" id="AP012325">
    <property type="protein sequence ID" value="BAR02468.1"/>
    <property type="molecule type" value="Genomic_DNA"/>
</dbReference>
<proteinExistence type="predicted"/>
<name>A0ABM7EWZ0_9BIFI</name>
<organism evidence="2 3">
    <name type="scientific">Bifidobacterium catenulatum DSM 16992 = JCM 1194 = LMG 11043</name>
    <dbReference type="NCBI Taxonomy" id="566552"/>
    <lineage>
        <taxon>Bacteria</taxon>
        <taxon>Bacillati</taxon>
        <taxon>Actinomycetota</taxon>
        <taxon>Actinomycetes</taxon>
        <taxon>Bifidobacteriales</taxon>
        <taxon>Bifidobacteriaceae</taxon>
        <taxon>Bifidobacterium</taxon>
    </lineage>
</organism>
<sequence length="76" mass="8765">MIGGDDDASWRRVCETWPNMMKEASEKNVAKFEIREQPGQLPCPDFDRILLSNRLGQDPAGKQKKSETTMVPDFHW</sequence>